<evidence type="ECO:0000256" key="1">
    <source>
        <dbReference type="SAM" id="Coils"/>
    </source>
</evidence>
<keyword evidence="2" id="KW-0472">Membrane</keyword>
<dbReference type="Proteomes" id="UP001172083">
    <property type="component" value="Unassembled WGS sequence"/>
</dbReference>
<evidence type="ECO:0000313" key="4">
    <source>
        <dbReference type="Proteomes" id="UP001172083"/>
    </source>
</evidence>
<evidence type="ECO:0000256" key="2">
    <source>
        <dbReference type="SAM" id="Phobius"/>
    </source>
</evidence>
<sequence>MSEKAPTNTDEVIDLHASEKNPKKKKNFKAVLGKIGLDMIPVVFGILIALFINNLRENYQDRKLLEATLSSLSKEFQKNIEGIESNRQRLTQLSDTLRHYREEEMYSIFDLAAKADGVGLAEIYSINWQISLNNNSLRLLNVQTIHLLSKIDEKHKELNEQASIIYPIVYGPPFFQKGKEGLAYRKGFEIWLTAYIGNEKELLTLYEDFEKAVADQ</sequence>
<protein>
    <submittedName>
        <fullName evidence="3">Uncharacterized protein</fullName>
    </submittedName>
</protein>
<evidence type="ECO:0000313" key="3">
    <source>
        <dbReference type="EMBL" id="MDN5212940.1"/>
    </source>
</evidence>
<feature type="coiled-coil region" evidence="1">
    <location>
        <begin position="73"/>
        <end position="103"/>
    </location>
</feature>
<name>A0ABT8L5E8_9BACT</name>
<gene>
    <name evidence="3" type="ORF">QQ020_12815</name>
</gene>
<organism evidence="3 4">
    <name type="scientific">Agaribacillus aureus</name>
    <dbReference type="NCBI Taxonomy" id="3051825"/>
    <lineage>
        <taxon>Bacteria</taxon>
        <taxon>Pseudomonadati</taxon>
        <taxon>Bacteroidota</taxon>
        <taxon>Cytophagia</taxon>
        <taxon>Cytophagales</taxon>
        <taxon>Splendidivirgaceae</taxon>
        <taxon>Agaribacillus</taxon>
    </lineage>
</organism>
<dbReference type="EMBL" id="JAUJEB010000001">
    <property type="protein sequence ID" value="MDN5212940.1"/>
    <property type="molecule type" value="Genomic_DNA"/>
</dbReference>
<proteinExistence type="predicted"/>
<keyword evidence="4" id="KW-1185">Reference proteome</keyword>
<keyword evidence="1" id="KW-0175">Coiled coil</keyword>
<feature type="transmembrane region" description="Helical" evidence="2">
    <location>
        <begin position="31"/>
        <end position="52"/>
    </location>
</feature>
<reference evidence="3" key="1">
    <citation type="submission" date="2023-06" db="EMBL/GenBank/DDBJ databases">
        <title>Genomic of Agaribacillus aureum.</title>
        <authorList>
            <person name="Wang G."/>
        </authorList>
    </citation>
    <scope>NUCLEOTIDE SEQUENCE</scope>
    <source>
        <strain evidence="3">BMA12</strain>
    </source>
</reference>
<keyword evidence="2" id="KW-1133">Transmembrane helix</keyword>
<keyword evidence="2" id="KW-0812">Transmembrane</keyword>
<comment type="caution">
    <text evidence="3">The sequence shown here is derived from an EMBL/GenBank/DDBJ whole genome shotgun (WGS) entry which is preliminary data.</text>
</comment>
<dbReference type="RefSeq" id="WP_346758257.1">
    <property type="nucleotide sequence ID" value="NZ_JAUJEB010000001.1"/>
</dbReference>
<accession>A0ABT8L5E8</accession>